<reference evidence="1" key="1">
    <citation type="submission" date="2023-07" db="EMBL/GenBank/DDBJ databases">
        <title>The genome sequence of Rhodocytophaga aerolata KACC 12507.</title>
        <authorList>
            <person name="Zhang X."/>
        </authorList>
    </citation>
    <scope>NUCLEOTIDE SEQUENCE</scope>
    <source>
        <strain evidence="1">KACC 12507</strain>
    </source>
</reference>
<keyword evidence="2" id="KW-1185">Reference proteome</keyword>
<evidence type="ECO:0000313" key="2">
    <source>
        <dbReference type="Proteomes" id="UP001168528"/>
    </source>
</evidence>
<proteinExistence type="predicted"/>
<protein>
    <submittedName>
        <fullName evidence="1">Uncharacterized protein</fullName>
    </submittedName>
</protein>
<sequence length="147" mass="16324">MKVEKAVAYHAAAVANAENLQKSLNQETLNKGFWAAGGWGLLQNWQGVQVPTLESSVYQTGIIGNTLSGLDFKTINTIAQVYNYQADYKPLSEKLFTDKIVNLEGDESASYVLGNFGWLKSFVEIEKELLYQYDISLKHLKGKAATL</sequence>
<accession>A0ABT8R472</accession>
<dbReference type="RefSeq" id="WP_302037687.1">
    <property type="nucleotide sequence ID" value="NZ_JAUKPO010000005.1"/>
</dbReference>
<gene>
    <name evidence="1" type="ORF">Q0590_11500</name>
</gene>
<dbReference type="EMBL" id="JAUKPO010000005">
    <property type="protein sequence ID" value="MDO1446883.1"/>
    <property type="molecule type" value="Genomic_DNA"/>
</dbReference>
<name>A0ABT8R472_9BACT</name>
<organism evidence="1 2">
    <name type="scientific">Rhodocytophaga aerolata</name>
    <dbReference type="NCBI Taxonomy" id="455078"/>
    <lineage>
        <taxon>Bacteria</taxon>
        <taxon>Pseudomonadati</taxon>
        <taxon>Bacteroidota</taxon>
        <taxon>Cytophagia</taxon>
        <taxon>Cytophagales</taxon>
        <taxon>Rhodocytophagaceae</taxon>
        <taxon>Rhodocytophaga</taxon>
    </lineage>
</organism>
<comment type="caution">
    <text evidence="1">The sequence shown here is derived from an EMBL/GenBank/DDBJ whole genome shotgun (WGS) entry which is preliminary data.</text>
</comment>
<dbReference type="Proteomes" id="UP001168528">
    <property type="component" value="Unassembled WGS sequence"/>
</dbReference>
<evidence type="ECO:0000313" key="1">
    <source>
        <dbReference type="EMBL" id="MDO1446883.1"/>
    </source>
</evidence>